<evidence type="ECO:0000256" key="1">
    <source>
        <dbReference type="SAM" id="MobiDB-lite"/>
    </source>
</evidence>
<evidence type="ECO:0000259" key="2">
    <source>
        <dbReference type="Pfam" id="PF17035"/>
    </source>
</evidence>
<dbReference type="InterPro" id="IPR027353">
    <property type="entry name" value="NET_dom"/>
</dbReference>
<dbReference type="InterPro" id="IPR038336">
    <property type="entry name" value="NET_sf"/>
</dbReference>
<dbReference type="OrthoDB" id="2416617at2759"/>
<feature type="region of interest" description="Disordered" evidence="1">
    <location>
        <begin position="116"/>
        <end position="196"/>
    </location>
</feature>
<organism evidence="3 4">
    <name type="scientific">Syncephalastrum racemosum</name>
    <name type="common">Filamentous fungus</name>
    <dbReference type="NCBI Taxonomy" id="13706"/>
    <lineage>
        <taxon>Eukaryota</taxon>
        <taxon>Fungi</taxon>
        <taxon>Fungi incertae sedis</taxon>
        <taxon>Mucoromycota</taxon>
        <taxon>Mucoromycotina</taxon>
        <taxon>Mucoromycetes</taxon>
        <taxon>Mucorales</taxon>
        <taxon>Syncephalastraceae</taxon>
        <taxon>Syncephalastrum</taxon>
    </lineage>
</organism>
<feature type="compositionally biased region" description="Acidic residues" evidence="1">
    <location>
        <begin position="148"/>
        <end position="158"/>
    </location>
</feature>
<feature type="domain" description="NET" evidence="2">
    <location>
        <begin position="223"/>
        <end position="270"/>
    </location>
</feature>
<dbReference type="Proteomes" id="UP000242180">
    <property type="component" value="Unassembled WGS sequence"/>
</dbReference>
<feature type="compositionally biased region" description="Basic residues" evidence="1">
    <location>
        <begin position="315"/>
        <end position="325"/>
    </location>
</feature>
<feature type="compositionally biased region" description="Basic residues" evidence="1">
    <location>
        <begin position="353"/>
        <end position="375"/>
    </location>
</feature>
<comment type="caution">
    <text evidence="3">The sequence shown here is derived from an EMBL/GenBank/DDBJ whole genome shotgun (WGS) entry which is preliminary data.</text>
</comment>
<reference evidence="3 4" key="1">
    <citation type="submission" date="2016-07" db="EMBL/GenBank/DDBJ databases">
        <title>Pervasive Adenine N6-methylation of Active Genes in Fungi.</title>
        <authorList>
            <consortium name="DOE Joint Genome Institute"/>
            <person name="Mondo S.J."/>
            <person name="Dannebaum R.O."/>
            <person name="Kuo R.C."/>
            <person name="Labutti K."/>
            <person name="Haridas S."/>
            <person name="Kuo A."/>
            <person name="Salamov A."/>
            <person name="Ahrendt S.R."/>
            <person name="Lipzen A."/>
            <person name="Sullivan W."/>
            <person name="Andreopoulos W.B."/>
            <person name="Clum A."/>
            <person name="Lindquist E."/>
            <person name="Daum C."/>
            <person name="Ramamoorthy G.K."/>
            <person name="Gryganskyi A."/>
            <person name="Culley D."/>
            <person name="Magnuson J.K."/>
            <person name="James T.Y."/>
            <person name="O'Malley M.A."/>
            <person name="Stajich J.E."/>
            <person name="Spatafora J.W."/>
            <person name="Visel A."/>
            <person name="Grigoriev I.V."/>
        </authorList>
    </citation>
    <scope>NUCLEOTIDE SEQUENCE [LARGE SCALE GENOMIC DNA]</scope>
    <source>
        <strain evidence="3 4">NRRL 2496</strain>
    </source>
</reference>
<feature type="compositionally biased region" description="Basic and acidic residues" evidence="1">
    <location>
        <begin position="408"/>
        <end position="417"/>
    </location>
</feature>
<dbReference type="Gene3D" id="1.20.1270.220">
    <property type="match status" value="1"/>
</dbReference>
<evidence type="ECO:0000313" key="4">
    <source>
        <dbReference type="Proteomes" id="UP000242180"/>
    </source>
</evidence>
<protein>
    <recommendedName>
        <fullName evidence="2">NET domain-containing protein</fullName>
    </recommendedName>
</protein>
<evidence type="ECO:0000313" key="3">
    <source>
        <dbReference type="EMBL" id="ORY91411.1"/>
    </source>
</evidence>
<dbReference type="Pfam" id="PF17035">
    <property type="entry name" value="BET"/>
    <property type="match status" value="1"/>
</dbReference>
<dbReference type="STRING" id="13706.A0A1X2H337"/>
<dbReference type="InParanoid" id="A0A1X2H337"/>
<feature type="compositionally biased region" description="Acidic residues" evidence="1">
    <location>
        <begin position="418"/>
        <end position="427"/>
    </location>
</feature>
<sequence>MGGVSVAHHESLYPPTRRKSLENFFDPGTASESSVEDLTGEVTDLMMRDSMNWLQPWTDETAVGLDDGSLSNQNVDASALPFDLEELFGSTENYLHAPLYDEMMFVQETTPVTTLETPVIETTAPSLPIPTKRRHSESSESSDSSSSSDEEDEEDDESVIPRTVANMSQRQYWSSSDESESESESEAPPTRVQRPGLLAQQHAATYALMHKRQMEEMLLSKITQELQADKLPGILSILSSERAGHQNDEVEIDLSRLPRDQLVVLLAYVDACIAEQQGGPAVELAHFIVQKEPQAAGGHPSSDASDSSEDESPKPAKRRRRKQPQAKKGPLSMAALSKQEEDEGDEDAEAARPPRRRKTSSSHHKKQPSSRRRKTPKEDPSVSMSVKGSHAPSVPRPKRRAALHKRRMLEEMVHGGAEDGEDEESQQDEGTLVVYSDEKMDLSVTDNTTIVHESASPSPPPAAIAAVMLESFTPSSEDSEDEEIDIML</sequence>
<dbReference type="EMBL" id="MCGN01000011">
    <property type="protein sequence ID" value="ORY91411.1"/>
    <property type="molecule type" value="Genomic_DNA"/>
</dbReference>
<name>A0A1X2H337_SYNRA</name>
<feature type="region of interest" description="Disordered" evidence="1">
    <location>
        <begin position="293"/>
        <end position="430"/>
    </location>
</feature>
<dbReference type="AlphaFoldDB" id="A0A1X2H337"/>
<proteinExistence type="predicted"/>
<feature type="compositionally biased region" description="Basic residues" evidence="1">
    <location>
        <begin position="396"/>
        <end position="407"/>
    </location>
</feature>
<accession>A0A1X2H337</accession>
<keyword evidence="4" id="KW-1185">Reference proteome</keyword>
<gene>
    <name evidence="3" type="ORF">BCR43DRAFT_499048</name>
</gene>
<dbReference type="OMA" id="ANAYVYM"/>